<name>A0A5C3KZT0_COPMA</name>
<dbReference type="SUPFAM" id="SSF56801">
    <property type="entry name" value="Acetyl-CoA synthetase-like"/>
    <property type="match status" value="1"/>
</dbReference>
<dbReference type="InterPro" id="IPR020845">
    <property type="entry name" value="AMP-binding_CS"/>
</dbReference>
<gene>
    <name evidence="5" type="ORF">FA15DRAFT_696356</name>
</gene>
<dbReference type="InterPro" id="IPR000873">
    <property type="entry name" value="AMP-dep_synth/lig_dom"/>
</dbReference>
<organism evidence="5 6">
    <name type="scientific">Coprinopsis marcescibilis</name>
    <name type="common">Agaric fungus</name>
    <name type="synonym">Psathyrella marcescibilis</name>
    <dbReference type="NCBI Taxonomy" id="230819"/>
    <lineage>
        <taxon>Eukaryota</taxon>
        <taxon>Fungi</taxon>
        <taxon>Dikarya</taxon>
        <taxon>Basidiomycota</taxon>
        <taxon>Agaricomycotina</taxon>
        <taxon>Agaricomycetes</taxon>
        <taxon>Agaricomycetidae</taxon>
        <taxon>Agaricales</taxon>
        <taxon>Agaricineae</taxon>
        <taxon>Psathyrellaceae</taxon>
        <taxon>Coprinopsis</taxon>
    </lineage>
</organism>
<evidence type="ECO:0000256" key="2">
    <source>
        <dbReference type="ARBA" id="ARBA00022553"/>
    </source>
</evidence>
<reference evidence="5 6" key="1">
    <citation type="journal article" date="2019" name="Nat. Ecol. Evol.">
        <title>Megaphylogeny resolves global patterns of mushroom evolution.</title>
        <authorList>
            <person name="Varga T."/>
            <person name="Krizsan K."/>
            <person name="Foldi C."/>
            <person name="Dima B."/>
            <person name="Sanchez-Garcia M."/>
            <person name="Sanchez-Ramirez S."/>
            <person name="Szollosi G.J."/>
            <person name="Szarkandi J.G."/>
            <person name="Papp V."/>
            <person name="Albert L."/>
            <person name="Andreopoulos W."/>
            <person name="Angelini C."/>
            <person name="Antonin V."/>
            <person name="Barry K.W."/>
            <person name="Bougher N.L."/>
            <person name="Buchanan P."/>
            <person name="Buyck B."/>
            <person name="Bense V."/>
            <person name="Catcheside P."/>
            <person name="Chovatia M."/>
            <person name="Cooper J."/>
            <person name="Damon W."/>
            <person name="Desjardin D."/>
            <person name="Finy P."/>
            <person name="Geml J."/>
            <person name="Haridas S."/>
            <person name="Hughes K."/>
            <person name="Justo A."/>
            <person name="Karasinski D."/>
            <person name="Kautmanova I."/>
            <person name="Kiss B."/>
            <person name="Kocsube S."/>
            <person name="Kotiranta H."/>
            <person name="LaButti K.M."/>
            <person name="Lechner B.E."/>
            <person name="Liimatainen K."/>
            <person name="Lipzen A."/>
            <person name="Lukacs Z."/>
            <person name="Mihaltcheva S."/>
            <person name="Morgado L.N."/>
            <person name="Niskanen T."/>
            <person name="Noordeloos M.E."/>
            <person name="Ohm R.A."/>
            <person name="Ortiz-Santana B."/>
            <person name="Ovrebo C."/>
            <person name="Racz N."/>
            <person name="Riley R."/>
            <person name="Savchenko A."/>
            <person name="Shiryaev A."/>
            <person name="Soop K."/>
            <person name="Spirin V."/>
            <person name="Szebenyi C."/>
            <person name="Tomsovsky M."/>
            <person name="Tulloss R.E."/>
            <person name="Uehling J."/>
            <person name="Grigoriev I.V."/>
            <person name="Vagvolgyi C."/>
            <person name="Papp T."/>
            <person name="Martin F.M."/>
            <person name="Miettinen O."/>
            <person name="Hibbett D.S."/>
            <person name="Nagy L.G."/>
        </authorList>
    </citation>
    <scope>NUCLEOTIDE SEQUENCE [LARGE SCALE GENOMIC DNA]</scope>
    <source>
        <strain evidence="5 6">CBS 121175</strain>
    </source>
</reference>
<dbReference type="SUPFAM" id="SSF51735">
    <property type="entry name" value="NAD(P)-binding Rossmann-fold domains"/>
    <property type="match status" value="1"/>
</dbReference>
<dbReference type="InterPro" id="IPR036291">
    <property type="entry name" value="NAD(P)-bd_dom_sf"/>
</dbReference>
<evidence type="ECO:0000313" key="6">
    <source>
        <dbReference type="Proteomes" id="UP000307440"/>
    </source>
</evidence>
<dbReference type="InterPro" id="IPR013120">
    <property type="entry name" value="FAR_NAD-bd"/>
</dbReference>
<dbReference type="AlphaFoldDB" id="A0A5C3KZT0"/>
<dbReference type="STRING" id="230819.A0A5C3KZT0"/>
<keyword evidence="6" id="KW-1185">Reference proteome</keyword>
<keyword evidence="2" id="KW-0597">Phosphoprotein</keyword>
<evidence type="ECO:0000259" key="4">
    <source>
        <dbReference type="Pfam" id="PF07993"/>
    </source>
</evidence>
<dbReference type="InterPro" id="IPR042099">
    <property type="entry name" value="ANL_N_sf"/>
</dbReference>
<dbReference type="PANTHER" id="PTHR43439:SF2">
    <property type="entry name" value="ENZYME, PUTATIVE (JCVI)-RELATED"/>
    <property type="match status" value="1"/>
</dbReference>
<dbReference type="Pfam" id="PF07993">
    <property type="entry name" value="NAD_binding_4"/>
    <property type="match status" value="1"/>
</dbReference>
<dbReference type="PANTHER" id="PTHR43439">
    <property type="entry name" value="PHENYLACETATE-COENZYME A LIGASE"/>
    <property type="match status" value="1"/>
</dbReference>
<evidence type="ECO:0000313" key="5">
    <source>
        <dbReference type="EMBL" id="TFK21458.1"/>
    </source>
</evidence>
<keyword evidence="1" id="KW-0596">Phosphopantetheine</keyword>
<dbReference type="Pfam" id="PF00501">
    <property type="entry name" value="AMP-binding"/>
    <property type="match status" value="1"/>
</dbReference>
<dbReference type="Gene3D" id="3.40.50.720">
    <property type="entry name" value="NAD(P)-binding Rossmann-like Domain"/>
    <property type="match status" value="1"/>
</dbReference>
<dbReference type="PROSITE" id="PS00455">
    <property type="entry name" value="AMP_BINDING"/>
    <property type="match status" value="1"/>
</dbReference>
<dbReference type="Proteomes" id="UP000307440">
    <property type="component" value="Unassembled WGS sequence"/>
</dbReference>
<evidence type="ECO:0000256" key="1">
    <source>
        <dbReference type="ARBA" id="ARBA00022450"/>
    </source>
</evidence>
<sequence>MVAADIQDIHLFRDVPRTQALASKTFTPPPLDGSLHPAELYDWNSRNNPNHPLYVYANEDGTTTTILWPEAVDAIYHGVKRIRRIMNWSPGLTNPPIIAILSAADSITYTTMVTAIFRAGYIAFPLSPRNSPGAVAHLLNVLSVGHLLVGQEPSMQSLASEALELMKIPVRPKTSPMPQFEDIFGQPKVDPNDVAYEKGELDDTIIYLHSSGSTSYPKPVPFTNRRFYELSFAFHFGEIDVTDLVFSLHTVPMFHALGVFHTASLPTTGFIASVFRPQFPAQFPTVKGHYDAAVATKSDVIMSVPSIIEGWAAISECVKWLATRTALSFGGGSLGDNVGNYLANEGVNIVNVYGSTECGCMSTLLTKGKPKEDWNYMTFSGGMMPEFVLYEKGIYEVVIMSQPLCKLLVTNTTVRGTGAYATSDLVVPHPTKPGLWRIFGRCDDQIVHSTGEKTNPVALESLLSQDPHIAAALVFGHKQFQAGILVEPKSFGAFDPNDENRLAEFRNKIWPTVQKVNAFAPQHSRIFKEMIIVTSPSKPFKYTGKGTPRRQAVLADYEGEIRQLYDSVNTLAKGTVPFPPEWTPELTLNFVRNVVNSILVALASDEVDLFQAGCDSLQATQIRNILLRALRDVFKVDTRKLDQNFVYTSPTISSLTEFFLAQSNRIVDSEASITSIIPTREGRMHQMLEHYAQSLPSIDVGSAKSILRPSSRVVLVTDTTGALGSYSLASLLRDPSVSKVYGLNRRLRSSNLSIMERQRRTFEERGLDTALLRNSEKFQLLEGDLMHTDLGLSEPMFSQLASTVTTIMHIAWSVNFKMELKSFDSVIHGLSNLISFALSSAKFKPAMLFASSISVFQSAPAGPLPIKEAEIPASFAVGTGYAEGKWVAERLLARASKSCGLRSVVARVGQITGGLNGSWNSSEWFPSLVMSAQVLGSFPTIDKPVFWISPTLCAQAFVDFSRHVDVEYTATDTEEANVNCKIVHLVHPRGTTWSSISSTISQELGVPLLPFPEWLAVLRARSATVLAKGNGIIDERSLMEVPALKLVDSLEALLEAAARNQYTDAIGMPTLDVSCAVRLSESLASLQKAPDSSSGSIGPEDIKAWIGYWRGDLENQR</sequence>
<dbReference type="Pfam" id="PF23562">
    <property type="entry name" value="AMP-binding_C_3"/>
    <property type="match status" value="1"/>
</dbReference>
<dbReference type="EMBL" id="ML210268">
    <property type="protein sequence ID" value="TFK21458.1"/>
    <property type="molecule type" value="Genomic_DNA"/>
</dbReference>
<accession>A0A5C3KZT0</accession>
<dbReference type="InterPro" id="IPR051414">
    <property type="entry name" value="Adenylate-forming_Reductase"/>
</dbReference>
<protein>
    <submittedName>
        <fullName evidence="5">Acetyl-CoA synthetase-like protein</fullName>
    </submittedName>
</protein>
<proteinExistence type="predicted"/>
<feature type="domain" description="Thioester reductase (TE)" evidence="4">
    <location>
        <begin position="717"/>
        <end position="942"/>
    </location>
</feature>
<evidence type="ECO:0000259" key="3">
    <source>
        <dbReference type="Pfam" id="PF00501"/>
    </source>
</evidence>
<dbReference type="Gene3D" id="3.40.50.12780">
    <property type="entry name" value="N-terminal domain of ligase-like"/>
    <property type="match status" value="1"/>
</dbReference>
<feature type="domain" description="AMP-dependent synthetase/ligase" evidence="3">
    <location>
        <begin position="98"/>
        <end position="384"/>
    </location>
</feature>
<dbReference type="OrthoDB" id="429813at2759"/>